<keyword evidence="2" id="KW-1185">Reference proteome</keyword>
<reference evidence="1" key="2">
    <citation type="submission" date="2024-05" db="EMBL/GenBank/DDBJ databases">
        <title>Rhodohalobacter halophilus gen. nov., sp. nov., a moderately halophilic member of the family Balneolaceae.</title>
        <authorList>
            <person name="Xia J."/>
        </authorList>
    </citation>
    <scope>NUCLEOTIDE SEQUENCE</scope>
    <source>
        <strain evidence="1">WB101</strain>
    </source>
</reference>
<name>A0ABS9KBI8_9BACT</name>
<evidence type="ECO:0000313" key="2">
    <source>
        <dbReference type="Proteomes" id="UP001165366"/>
    </source>
</evidence>
<dbReference type="InterPro" id="IPR011042">
    <property type="entry name" value="6-blade_b-propeller_TolB-like"/>
</dbReference>
<dbReference type="Proteomes" id="UP001165366">
    <property type="component" value="Unassembled WGS sequence"/>
</dbReference>
<dbReference type="Gene3D" id="2.120.10.30">
    <property type="entry name" value="TolB, C-terminal domain"/>
    <property type="match status" value="1"/>
</dbReference>
<sequence>MSNIYKYSIVFEALLLFVFISCSRSGETNKPVEPTPIVESTTDLIIGAEDQPLEHQLGQPIAVRTDSIGNIYIADKASLEIKVFSKNGEYLRSLGRRGRGPGEFHDISLMEFTKENDLVILDRRLLQYVYITKEGEYLSSHPVDISGQLTQYYPASISFAGSRNIGLFLNGAVPDRSPMFERKLFHVYENDFQQQKYALFPFKELGMSDRFAWVNLMYYPGSFSISKDRTRMIYSPGIYTGKLFMFTKDMDGRWIYNRTITGKVPPEKPYIVYESESAFEMNKHLPLTRQLYFSGGPYLGRINYLDAGIHFLDNHQFVQFYADWMEPEKQDLERTENQINLFAQVFSQNGEVIESGYVATLTIDRYYLPQTLVNWRDHNGSFYLLDPGGGNQVPTIRRFSIDILE</sequence>
<dbReference type="RefSeq" id="WP_237853045.1">
    <property type="nucleotide sequence ID" value="NZ_JAKLWS010000006.1"/>
</dbReference>
<proteinExistence type="predicted"/>
<organism evidence="1 2">
    <name type="scientific">Rhodohalobacter sulfatireducens</name>
    <dbReference type="NCBI Taxonomy" id="2911366"/>
    <lineage>
        <taxon>Bacteria</taxon>
        <taxon>Pseudomonadati</taxon>
        <taxon>Balneolota</taxon>
        <taxon>Balneolia</taxon>
        <taxon>Balneolales</taxon>
        <taxon>Balneolaceae</taxon>
        <taxon>Rhodohalobacter</taxon>
    </lineage>
</organism>
<dbReference type="Pfam" id="PF17170">
    <property type="entry name" value="DUF5128"/>
    <property type="match status" value="1"/>
</dbReference>
<dbReference type="EMBL" id="JAKLWS010000006">
    <property type="protein sequence ID" value="MCG2588201.1"/>
    <property type="molecule type" value="Genomic_DNA"/>
</dbReference>
<gene>
    <name evidence="1" type="ORF">L6773_06460</name>
</gene>
<accession>A0ABS9KBI8</accession>
<protein>
    <submittedName>
        <fullName evidence="1">6-bladed beta-propeller</fullName>
    </submittedName>
</protein>
<comment type="caution">
    <text evidence="1">The sequence shown here is derived from an EMBL/GenBank/DDBJ whole genome shotgun (WGS) entry which is preliminary data.</text>
</comment>
<reference evidence="1" key="1">
    <citation type="submission" date="2022-01" db="EMBL/GenBank/DDBJ databases">
        <authorList>
            <person name="Wang Y."/>
        </authorList>
    </citation>
    <scope>NUCLEOTIDE SEQUENCE</scope>
    <source>
        <strain evidence="1">WB101</strain>
    </source>
</reference>
<evidence type="ECO:0000313" key="1">
    <source>
        <dbReference type="EMBL" id="MCG2588201.1"/>
    </source>
</evidence>